<feature type="compositionally biased region" description="Low complexity" evidence="1">
    <location>
        <begin position="1"/>
        <end position="10"/>
    </location>
</feature>
<evidence type="ECO:0008006" key="4">
    <source>
        <dbReference type="Google" id="ProtNLM"/>
    </source>
</evidence>
<feature type="compositionally biased region" description="Basic and acidic residues" evidence="1">
    <location>
        <begin position="19"/>
        <end position="29"/>
    </location>
</feature>
<dbReference type="Proteomes" id="UP000002058">
    <property type="component" value="Unassembled WGS sequence"/>
</dbReference>
<reference evidence="3" key="1">
    <citation type="journal article" date="2009" name="Genome Res.">
        <title>Comparative genomic analyses of the human fungal pathogens Coccidioides and their relatives.</title>
        <authorList>
            <person name="Sharpton T.J."/>
            <person name="Stajich J.E."/>
            <person name="Rounsley S.D."/>
            <person name="Gardner M.J."/>
            <person name="Wortman J.R."/>
            <person name="Jordar V.S."/>
            <person name="Maiti R."/>
            <person name="Kodira C.D."/>
            <person name="Neafsey D.E."/>
            <person name="Zeng Q."/>
            <person name="Hung C.-Y."/>
            <person name="McMahan C."/>
            <person name="Muszewska A."/>
            <person name="Grynberg M."/>
            <person name="Mandel M.A."/>
            <person name="Kellner E.M."/>
            <person name="Barker B.M."/>
            <person name="Galgiani J.N."/>
            <person name="Orbach M.J."/>
            <person name="Kirkland T.N."/>
            <person name="Cole G.T."/>
            <person name="Henn M.R."/>
            <person name="Birren B.W."/>
            <person name="Taylor J.W."/>
        </authorList>
    </citation>
    <scope>NUCLEOTIDE SEQUENCE [LARGE SCALE GENOMIC DNA]</scope>
    <source>
        <strain evidence="3">UAMH 1704</strain>
    </source>
</reference>
<dbReference type="GeneID" id="8442477"/>
<dbReference type="OrthoDB" id="273917at2759"/>
<evidence type="ECO:0000313" key="3">
    <source>
        <dbReference type="Proteomes" id="UP000002058"/>
    </source>
</evidence>
<dbReference type="SUPFAM" id="SSF81301">
    <property type="entry name" value="Nucleotidyltransferase"/>
    <property type="match status" value="1"/>
</dbReference>
<dbReference type="GO" id="GO:0005730">
    <property type="term" value="C:nucleolus"/>
    <property type="evidence" value="ECO:0007669"/>
    <property type="project" value="TreeGrafter"/>
</dbReference>
<dbReference type="RefSeq" id="XP_002583970.1">
    <property type="nucleotide sequence ID" value="XM_002583924.1"/>
</dbReference>
<gene>
    <name evidence="2" type="ORF">UREG_06937</name>
</gene>
<dbReference type="SUPFAM" id="SSF81631">
    <property type="entry name" value="PAP/OAS1 substrate-binding domain"/>
    <property type="match status" value="1"/>
</dbReference>
<dbReference type="KEGG" id="ure:UREG_06937"/>
<dbReference type="GO" id="GO:0031123">
    <property type="term" value="P:RNA 3'-end processing"/>
    <property type="evidence" value="ECO:0007669"/>
    <property type="project" value="TreeGrafter"/>
</dbReference>
<evidence type="ECO:0000256" key="1">
    <source>
        <dbReference type="SAM" id="MobiDB-lite"/>
    </source>
</evidence>
<dbReference type="Gene3D" id="1.10.1410.10">
    <property type="match status" value="1"/>
</dbReference>
<dbReference type="InParanoid" id="C4JWJ5"/>
<proteinExistence type="predicted"/>
<dbReference type="GO" id="GO:0043634">
    <property type="term" value="P:polyadenylation-dependent ncRNA catabolic process"/>
    <property type="evidence" value="ECO:0007669"/>
    <property type="project" value="TreeGrafter"/>
</dbReference>
<evidence type="ECO:0000313" key="2">
    <source>
        <dbReference type="EMBL" id="EEP82072.1"/>
    </source>
</evidence>
<accession>C4JWJ5</accession>
<dbReference type="HOGENOM" id="CLU_024447_1_0_1"/>
<dbReference type="EMBL" id="CH476618">
    <property type="protein sequence ID" value="EEP82072.1"/>
    <property type="molecule type" value="Genomic_DNA"/>
</dbReference>
<dbReference type="eggNOG" id="KOG1906">
    <property type="taxonomic scope" value="Eukaryota"/>
</dbReference>
<dbReference type="GO" id="GO:1990817">
    <property type="term" value="F:poly(A) RNA polymerase activity"/>
    <property type="evidence" value="ECO:0007669"/>
    <property type="project" value="InterPro"/>
</dbReference>
<organism evidence="2 3">
    <name type="scientific">Uncinocarpus reesii (strain UAMH 1704)</name>
    <dbReference type="NCBI Taxonomy" id="336963"/>
    <lineage>
        <taxon>Eukaryota</taxon>
        <taxon>Fungi</taxon>
        <taxon>Dikarya</taxon>
        <taxon>Ascomycota</taxon>
        <taxon>Pezizomycotina</taxon>
        <taxon>Eurotiomycetes</taxon>
        <taxon>Eurotiomycetidae</taxon>
        <taxon>Onygenales</taxon>
        <taxon>Onygenaceae</taxon>
        <taxon>Uncinocarpus</taxon>
    </lineage>
</organism>
<protein>
    <recommendedName>
        <fullName evidence="4">Polynucleotide adenylyltransferase</fullName>
    </recommendedName>
</protein>
<dbReference type="InterPro" id="IPR045862">
    <property type="entry name" value="Trf4-like"/>
</dbReference>
<feature type="region of interest" description="Disordered" evidence="1">
    <location>
        <begin position="1"/>
        <end position="36"/>
    </location>
</feature>
<dbReference type="AlphaFoldDB" id="C4JWJ5"/>
<dbReference type="PANTHER" id="PTHR23092:SF50">
    <property type="entry name" value="MTF2-LIKE C-TERMINAL DOMAIN-CONTAINING PROTEIN"/>
    <property type="match status" value="1"/>
</dbReference>
<dbReference type="OMA" id="LCIQDPT"/>
<dbReference type="GO" id="GO:0003729">
    <property type="term" value="F:mRNA binding"/>
    <property type="evidence" value="ECO:0007669"/>
    <property type="project" value="TreeGrafter"/>
</dbReference>
<dbReference type="PANTHER" id="PTHR23092">
    <property type="entry name" value="POLY(A) RNA POLYMERASE"/>
    <property type="match status" value="1"/>
</dbReference>
<feature type="region of interest" description="Disordered" evidence="1">
    <location>
        <begin position="102"/>
        <end position="130"/>
    </location>
</feature>
<sequence>MPSWSSWSSSGGRLRGTKQRGDGRTREECANLSNRMTPRRLRVPHHLQAECFYHTLPAQISAPVLRGSRNHHAVDLPIIPDSLKATLEAHRYANRQRLIRRVPFGPSTHPDGMGPFKSEQGKQRQKSWPVQNLVTTESPAPTSSELGLELLTSSTKKRRLDIRPNGAVSLFRRLAKKGSAGLTTQKQAIQCPWLDYLETSGHDGISRMDDEIKAFEAYISPVPQEETAVENLVSELADLLQRADHPQPLLIGSRQTGLALRHSNIDLLIPLPDPDGSFESRGPSPTRPKVAELQLERQAQISRLLRGTAIFNSVTLIRSRIPIVTAVHAATSLRLTLHCGTQFPTSLEFIQSYQSEFPTLRPLLAILRMVLEQRSLFGPQNQGINNYTLTMMIVAALKLSEGKYPRTNTAAQLLHILRFFSTINFRRYGIAVEPPAIFHKRGHRKSFDRMQADAPSVRGQISIGKVSAKLAKHMLCLQDPANYMNDLGMECFRTLEIQRVFGYVYADLRAAIKAWDGEWEGTAEETTGGKRKEDLNLMTARLIRDSEDKKGVSMLQLALGGDYERLETMRDRIILGGGS</sequence>
<dbReference type="Gene3D" id="3.30.460.10">
    <property type="entry name" value="Beta Polymerase, domain 2"/>
    <property type="match status" value="1"/>
</dbReference>
<dbReference type="InterPro" id="IPR043519">
    <property type="entry name" value="NT_sf"/>
</dbReference>
<keyword evidence="3" id="KW-1185">Reference proteome</keyword>
<dbReference type="GO" id="GO:0031499">
    <property type="term" value="C:TRAMP complex"/>
    <property type="evidence" value="ECO:0007669"/>
    <property type="project" value="TreeGrafter"/>
</dbReference>
<dbReference type="VEuPathDB" id="FungiDB:UREG_06937"/>
<dbReference type="STRING" id="336963.C4JWJ5"/>
<name>C4JWJ5_UNCRE</name>